<accession>A0A1X0ISN5</accession>
<keyword evidence="3" id="KW-1185">Reference proteome</keyword>
<dbReference type="Gene3D" id="3.30.10.20">
    <property type="match status" value="1"/>
</dbReference>
<dbReference type="Proteomes" id="UP000192534">
    <property type="component" value="Unassembled WGS sequence"/>
</dbReference>
<evidence type="ECO:0000259" key="1">
    <source>
        <dbReference type="PROSITE" id="PS51178"/>
    </source>
</evidence>
<organism evidence="2 3">
    <name type="scientific">Mycolicibacterium rhodesiae</name>
    <name type="common">Mycobacterium rhodesiae</name>
    <dbReference type="NCBI Taxonomy" id="36814"/>
    <lineage>
        <taxon>Bacteria</taxon>
        <taxon>Bacillati</taxon>
        <taxon>Actinomycetota</taxon>
        <taxon>Actinomycetes</taxon>
        <taxon>Mycobacteriales</taxon>
        <taxon>Mycobacteriaceae</taxon>
        <taxon>Mycolicibacterium</taxon>
    </lineage>
</organism>
<reference evidence="2 3" key="1">
    <citation type="submission" date="2016-12" db="EMBL/GenBank/DDBJ databases">
        <title>The new phylogeny of genus Mycobacterium.</title>
        <authorList>
            <person name="Tortoli E."/>
            <person name="Trovato A."/>
            <person name="Cirillo D.M."/>
        </authorList>
    </citation>
    <scope>NUCLEOTIDE SEQUENCE [LARGE SCALE GENOMIC DNA]</scope>
    <source>
        <strain evidence="2 3">DSM 44223</strain>
    </source>
</reference>
<dbReference type="Pfam" id="PF03793">
    <property type="entry name" value="PASTA"/>
    <property type="match status" value="1"/>
</dbReference>
<gene>
    <name evidence="2" type="ORF">BST42_19345</name>
</gene>
<name>A0A1X0ISN5_MYCRH</name>
<protein>
    <recommendedName>
        <fullName evidence="1">PASTA domain-containing protein</fullName>
    </recommendedName>
</protein>
<dbReference type="InterPro" id="IPR005543">
    <property type="entry name" value="PASTA_dom"/>
</dbReference>
<dbReference type="SMART" id="SM00740">
    <property type="entry name" value="PASTA"/>
    <property type="match status" value="1"/>
</dbReference>
<proteinExistence type="predicted"/>
<dbReference type="EMBL" id="MVIH01000009">
    <property type="protein sequence ID" value="ORB50910.1"/>
    <property type="molecule type" value="Genomic_DNA"/>
</dbReference>
<dbReference type="PROSITE" id="PS51178">
    <property type="entry name" value="PASTA"/>
    <property type="match status" value="1"/>
</dbReference>
<feature type="domain" description="PASTA" evidence="1">
    <location>
        <begin position="39"/>
        <end position="108"/>
    </location>
</feature>
<evidence type="ECO:0000313" key="2">
    <source>
        <dbReference type="EMBL" id="ORB50910.1"/>
    </source>
</evidence>
<sequence>MSTVFVVGACSSAGQPVVATDSTATAAAPAITRSTQARSREALVMPDLRGMYWSDAEPALRTVGWTGVLDKGPSLPNTRYARNQIAVQNPAPGQVIAGDAVITLQFAA</sequence>
<evidence type="ECO:0000313" key="3">
    <source>
        <dbReference type="Proteomes" id="UP000192534"/>
    </source>
</evidence>
<dbReference type="CDD" id="cd06577">
    <property type="entry name" value="PASTA_pknB"/>
    <property type="match status" value="1"/>
</dbReference>
<comment type="caution">
    <text evidence="2">The sequence shown here is derived from an EMBL/GenBank/DDBJ whole genome shotgun (WGS) entry which is preliminary data.</text>
</comment>
<dbReference type="AlphaFoldDB" id="A0A1X0ISN5"/>